<reference evidence="5" key="1">
    <citation type="journal article" date="2019" name="Int. J. Syst. Evol. Microbiol.">
        <title>The Global Catalogue of Microorganisms (GCM) 10K type strain sequencing project: providing services to taxonomists for standard genome sequencing and annotation.</title>
        <authorList>
            <consortium name="The Broad Institute Genomics Platform"/>
            <consortium name="The Broad Institute Genome Sequencing Center for Infectious Disease"/>
            <person name="Wu L."/>
            <person name="Ma J."/>
        </authorList>
    </citation>
    <scope>NUCLEOTIDE SEQUENCE [LARGE SCALE GENOMIC DNA]</scope>
    <source>
        <strain evidence="5">JCM 3369</strain>
    </source>
</reference>
<dbReference type="Proteomes" id="UP001596380">
    <property type="component" value="Unassembled WGS sequence"/>
</dbReference>
<dbReference type="InterPro" id="IPR012341">
    <property type="entry name" value="6hp_glycosidase-like_sf"/>
</dbReference>
<proteinExistence type="predicted"/>
<keyword evidence="4" id="KW-0378">Hydrolase</keyword>
<name>A0ABW2CM55_9ACTN</name>
<feature type="compositionally biased region" description="Basic and acidic residues" evidence="1">
    <location>
        <begin position="443"/>
        <end position="457"/>
    </location>
</feature>
<dbReference type="InterPro" id="IPR008928">
    <property type="entry name" value="6-hairpin_glycosidase_sf"/>
</dbReference>
<keyword evidence="5" id="KW-1185">Reference proteome</keyword>
<dbReference type="EMBL" id="JBHSXS010000014">
    <property type="protein sequence ID" value="MFC6882689.1"/>
    <property type="molecule type" value="Genomic_DNA"/>
</dbReference>
<organism evidence="4 5">
    <name type="scientific">Actinomadura yumaensis</name>
    <dbReference type="NCBI Taxonomy" id="111807"/>
    <lineage>
        <taxon>Bacteria</taxon>
        <taxon>Bacillati</taxon>
        <taxon>Actinomycetota</taxon>
        <taxon>Actinomycetes</taxon>
        <taxon>Streptosporangiales</taxon>
        <taxon>Thermomonosporaceae</taxon>
        <taxon>Actinomadura</taxon>
    </lineage>
</organism>
<evidence type="ECO:0000313" key="4">
    <source>
        <dbReference type="EMBL" id="MFC6882689.1"/>
    </source>
</evidence>
<dbReference type="InterPro" id="IPR011613">
    <property type="entry name" value="GH15-like"/>
</dbReference>
<evidence type="ECO:0000256" key="1">
    <source>
        <dbReference type="SAM" id="MobiDB-lite"/>
    </source>
</evidence>
<feature type="region of interest" description="Disordered" evidence="1">
    <location>
        <begin position="423"/>
        <end position="457"/>
    </location>
</feature>
<dbReference type="RefSeq" id="WP_160822319.1">
    <property type="nucleotide sequence ID" value="NZ_JBHSXS010000014.1"/>
</dbReference>
<dbReference type="Pfam" id="PF00723">
    <property type="entry name" value="Glyco_hydro_15"/>
    <property type="match status" value="1"/>
</dbReference>
<evidence type="ECO:0000259" key="2">
    <source>
        <dbReference type="Pfam" id="PF00723"/>
    </source>
</evidence>
<evidence type="ECO:0000313" key="5">
    <source>
        <dbReference type="Proteomes" id="UP001596380"/>
    </source>
</evidence>
<feature type="domain" description="GH15-like" evidence="2">
    <location>
        <begin position="239"/>
        <end position="558"/>
    </location>
</feature>
<sequence length="634" mass="69460">MTPPIGSYAFLSDCRTAALTGPDGAVEWMCAPRFDAASVFNRVLDREAGGAWELDVEGAGPPERAYAGTTLILESRWRTETATVAVTDFLAVTGTGGEDDRGIVPTGALVRLVRCEEGEARVRGRVRARPDHARRPPRWEERDEGLLEAEAGLALSGTPRWRIGDDGDAAFDMTLRAGQSAAFVLGYAGRWFAPDEAGRLLDETARAWTDWTGDDAYDGYGAEHVRFSAVVLRGLMHSESGALIAAPTASLPEWPGGERNWDYRYPWHRDAALVVLVLMRLGHRREAGRFLRFLLGNCSLDGDHLKPMLTLDGGTHVAEETLDHLAGYAGSRPVRIGNKAFEQFQIDVYGQVLDAAFVYEQAAGGLTGDQLAKLFKIVSALARVWRRPDDGIWEVRDSRRRWTSSALYAWVCLDRGIRLADLTAGTDGPPRGAQSDGPSGGPARKEPSDGRPPVDEWRRVRDEVHEELLRCGYDEEVGAFVQSYGAKNLDASLLRLPVLNVLPGKDPRVLSTLDRIAERLGTDGPLIRRYDPEETNDGLGGPEGAFLLCSFDMVSALLLGGRKEEAKRRFDALCALGDPLGLFAEEMGPGNMMLGNFPQAFTHLALIEAAMNLDVADQADALHAWAERRRTRPE</sequence>
<dbReference type="InterPro" id="IPR045582">
    <property type="entry name" value="Trehalase-like_N"/>
</dbReference>
<feature type="domain" description="Trehalase-like N-terminal" evidence="3">
    <location>
        <begin position="3"/>
        <end position="147"/>
    </location>
</feature>
<dbReference type="GO" id="GO:0016787">
    <property type="term" value="F:hydrolase activity"/>
    <property type="evidence" value="ECO:0007669"/>
    <property type="project" value="UniProtKB-KW"/>
</dbReference>
<evidence type="ECO:0000259" key="3">
    <source>
        <dbReference type="Pfam" id="PF19291"/>
    </source>
</evidence>
<dbReference type="Gene3D" id="1.50.10.10">
    <property type="match status" value="1"/>
</dbReference>
<dbReference type="PANTHER" id="PTHR31616:SF0">
    <property type="entry name" value="GLUCAN 1,4-ALPHA-GLUCOSIDASE"/>
    <property type="match status" value="1"/>
</dbReference>
<dbReference type="PANTHER" id="PTHR31616">
    <property type="entry name" value="TREHALASE"/>
    <property type="match status" value="1"/>
</dbReference>
<accession>A0ABW2CM55</accession>
<protein>
    <submittedName>
        <fullName evidence="4">Glycoside hydrolase family 15 protein</fullName>
    </submittedName>
</protein>
<dbReference type="SUPFAM" id="SSF48208">
    <property type="entry name" value="Six-hairpin glycosidases"/>
    <property type="match status" value="1"/>
</dbReference>
<comment type="caution">
    <text evidence="4">The sequence shown here is derived from an EMBL/GenBank/DDBJ whole genome shotgun (WGS) entry which is preliminary data.</text>
</comment>
<dbReference type="Pfam" id="PF19291">
    <property type="entry name" value="TREH_N"/>
    <property type="match status" value="1"/>
</dbReference>
<gene>
    <name evidence="4" type="ORF">ACFQKB_23235</name>
</gene>